<evidence type="ECO:0000313" key="4">
    <source>
        <dbReference type="Proteomes" id="UP000243168"/>
    </source>
</evidence>
<comment type="caution">
    <text evidence="3">The sequence shown here is derived from an EMBL/GenBank/DDBJ whole genome shotgun (WGS) entry which is preliminary data.</text>
</comment>
<dbReference type="Proteomes" id="UP000243168">
    <property type="component" value="Unassembled WGS sequence"/>
</dbReference>
<proteinExistence type="predicted"/>
<dbReference type="AlphaFoldDB" id="A0A1A7Q120"/>
<sequence>MMNELNITHFDWWYGLEENFRKVLLITIYDKPEYYVDYCDLKRTKYTDLKRAEDLLKIFELKQISYRNDIPSNPEYTLIKVPSFEFFHNLECIEIVQCDLEDLSGFQTAKHAKRISIHENWLSDNQQLQYFNGLTELEELDLSFNAFTDLSALHDLPNLKEISLYGYYNDVNVATLVKFPALEIIDMDTATDITVLSQLTQLKKLDYGSDEWEFDCSKIEWLIEQLPQCQFNFYLPNERLVRNSQGLSDINFLHCLALREIKKENVSVSVPKFANEVERFNALEKKYRSDNDIYPLVCRAREQLKQE</sequence>
<dbReference type="InterPro" id="IPR001611">
    <property type="entry name" value="Leu-rich_rpt"/>
</dbReference>
<evidence type="ECO:0000256" key="2">
    <source>
        <dbReference type="ARBA" id="ARBA00022737"/>
    </source>
</evidence>
<dbReference type="Pfam" id="PF12799">
    <property type="entry name" value="LRR_4"/>
    <property type="match status" value="1"/>
</dbReference>
<evidence type="ECO:0008006" key="5">
    <source>
        <dbReference type="Google" id="ProtNLM"/>
    </source>
</evidence>
<reference evidence="3 4" key="1">
    <citation type="submission" date="2014-11" db="EMBL/GenBank/DDBJ databases">
        <title>Pan-genome of Gallibacterium spp.</title>
        <authorList>
            <person name="Kudirkiene E."/>
            <person name="Bojesen A.M."/>
        </authorList>
    </citation>
    <scope>NUCLEOTIDE SEQUENCE [LARGE SCALE GENOMIC DNA]</scope>
    <source>
        <strain evidence="3 4">F298</strain>
    </source>
</reference>
<evidence type="ECO:0000256" key="1">
    <source>
        <dbReference type="ARBA" id="ARBA00022614"/>
    </source>
</evidence>
<dbReference type="PROSITE" id="PS51450">
    <property type="entry name" value="LRR"/>
    <property type="match status" value="1"/>
</dbReference>
<gene>
    <name evidence="3" type="ORF">QV07_07450</name>
</gene>
<evidence type="ECO:0000313" key="3">
    <source>
        <dbReference type="EMBL" id="OBX07110.1"/>
    </source>
</evidence>
<dbReference type="RefSeq" id="WP_065234843.1">
    <property type="nucleotide sequence ID" value="NZ_JTJS01000077.1"/>
</dbReference>
<dbReference type="InterPro" id="IPR032675">
    <property type="entry name" value="LRR_dom_sf"/>
</dbReference>
<name>A0A1A7Q120_9PAST</name>
<accession>A0A1A7Q120</accession>
<dbReference type="Gene3D" id="3.80.10.10">
    <property type="entry name" value="Ribonuclease Inhibitor"/>
    <property type="match status" value="1"/>
</dbReference>
<keyword evidence="2" id="KW-0677">Repeat</keyword>
<protein>
    <recommendedName>
        <fullName evidence="5">Internalin</fullName>
    </recommendedName>
</protein>
<dbReference type="InterPro" id="IPR025875">
    <property type="entry name" value="Leu-rich_rpt_4"/>
</dbReference>
<dbReference type="EMBL" id="JTJS01000077">
    <property type="protein sequence ID" value="OBX07110.1"/>
    <property type="molecule type" value="Genomic_DNA"/>
</dbReference>
<dbReference type="PATRIC" id="fig|505345.8.peg.1507"/>
<organism evidence="3 4">
    <name type="scientific">Gallibacterium genomosp. 3</name>
    <dbReference type="NCBI Taxonomy" id="505345"/>
    <lineage>
        <taxon>Bacteria</taxon>
        <taxon>Pseudomonadati</taxon>
        <taxon>Pseudomonadota</taxon>
        <taxon>Gammaproteobacteria</taxon>
        <taxon>Pasteurellales</taxon>
        <taxon>Pasteurellaceae</taxon>
        <taxon>Gallibacterium</taxon>
    </lineage>
</organism>
<dbReference type="SUPFAM" id="SSF52058">
    <property type="entry name" value="L domain-like"/>
    <property type="match status" value="1"/>
</dbReference>
<keyword evidence="1" id="KW-0433">Leucine-rich repeat</keyword>